<feature type="signal peptide" evidence="1">
    <location>
        <begin position="1"/>
        <end position="19"/>
    </location>
</feature>
<dbReference type="OrthoDB" id="2349272at2759"/>
<name>A0A5N7AMT6_9EURO</name>
<evidence type="ECO:0000313" key="2">
    <source>
        <dbReference type="EMBL" id="KAE8371013.1"/>
    </source>
</evidence>
<dbReference type="AlphaFoldDB" id="A0A5N7AMT6"/>
<evidence type="ECO:0000313" key="3">
    <source>
        <dbReference type="Proteomes" id="UP000326198"/>
    </source>
</evidence>
<dbReference type="EMBL" id="ML736523">
    <property type="protein sequence ID" value="KAE8371013.1"/>
    <property type="molecule type" value="Genomic_DNA"/>
</dbReference>
<reference evidence="2 3" key="1">
    <citation type="submission" date="2019-04" db="EMBL/GenBank/DDBJ databases">
        <title>Friends and foes A comparative genomics studyof 23 Aspergillus species from section Flavi.</title>
        <authorList>
            <consortium name="DOE Joint Genome Institute"/>
            <person name="Kjaerbolling I."/>
            <person name="Vesth T."/>
            <person name="Frisvad J.C."/>
            <person name="Nybo J.L."/>
            <person name="Theobald S."/>
            <person name="Kildgaard S."/>
            <person name="Isbrandt T."/>
            <person name="Kuo A."/>
            <person name="Sato A."/>
            <person name="Lyhne E.K."/>
            <person name="Kogle M.E."/>
            <person name="Wiebenga A."/>
            <person name="Kun R.S."/>
            <person name="Lubbers R.J."/>
            <person name="Makela M.R."/>
            <person name="Barry K."/>
            <person name="Chovatia M."/>
            <person name="Clum A."/>
            <person name="Daum C."/>
            <person name="Haridas S."/>
            <person name="He G."/>
            <person name="LaButti K."/>
            <person name="Lipzen A."/>
            <person name="Mondo S."/>
            <person name="Riley R."/>
            <person name="Salamov A."/>
            <person name="Simmons B.A."/>
            <person name="Magnuson J.K."/>
            <person name="Henrissat B."/>
            <person name="Mortensen U.H."/>
            <person name="Larsen T.O."/>
            <person name="Devries R.P."/>
            <person name="Grigoriev I.V."/>
            <person name="Machida M."/>
            <person name="Baker S.E."/>
            <person name="Andersen M.R."/>
        </authorList>
    </citation>
    <scope>NUCLEOTIDE SEQUENCE [LARGE SCALE GENOMIC DNA]</scope>
    <source>
        <strain evidence="2 3">IBT 29228</strain>
    </source>
</reference>
<proteinExistence type="predicted"/>
<sequence>MKPTLINTLAVLLPVLVGAAPTPTAERDISSYSETITAQQIAAIAPNSAKSCADRADKSAPSECADAQQAATNIAKSFDTYKVTSPAEQAAVISLMAFESVEFLYNRNKVPGVPGQGTRNMQSPAFNAKYAESLNVAVSDDKAQTLDKLLEKLEWDFGSGAWFLTTQCTTDVRSALQSGSEAGWERYITECVQTSVTEARKEYWQKATKALGAESS</sequence>
<protein>
    <recommendedName>
        <fullName evidence="4">Lysozyme-like domain-containing protein</fullName>
    </recommendedName>
</protein>
<evidence type="ECO:0000256" key="1">
    <source>
        <dbReference type="SAM" id="SignalP"/>
    </source>
</evidence>
<gene>
    <name evidence="2" type="ORF">BDV26DRAFT_299195</name>
</gene>
<keyword evidence="1" id="KW-0732">Signal</keyword>
<feature type="chain" id="PRO_5025054516" description="Lysozyme-like domain-containing protein" evidence="1">
    <location>
        <begin position="20"/>
        <end position="216"/>
    </location>
</feature>
<dbReference type="Proteomes" id="UP000326198">
    <property type="component" value="Unassembled WGS sequence"/>
</dbReference>
<organism evidence="2 3">
    <name type="scientific">Aspergillus bertholletiae</name>
    <dbReference type="NCBI Taxonomy" id="1226010"/>
    <lineage>
        <taxon>Eukaryota</taxon>
        <taxon>Fungi</taxon>
        <taxon>Dikarya</taxon>
        <taxon>Ascomycota</taxon>
        <taxon>Pezizomycotina</taxon>
        <taxon>Eurotiomycetes</taxon>
        <taxon>Eurotiomycetidae</taxon>
        <taxon>Eurotiales</taxon>
        <taxon>Aspergillaceae</taxon>
        <taxon>Aspergillus</taxon>
        <taxon>Aspergillus subgen. Circumdati</taxon>
    </lineage>
</organism>
<accession>A0A5N7AMT6</accession>
<evidence type="ECO:0008006" key="4">
    <source>
        <dbReference type="Google" id="ProtNLM"/>
    </source>
</evidence>
<keyword evidence="3" id="KW-1185">Reference proteome</keyword>